<dbReference type="InterPro" id="IPR014710">
    <property type="entry name" value="RmlC-like_jellyroll"/>
</dbReference>
<dbReference type="PANTHER" id="PTHR46797">
    <property type="entry name" value="HTH-TYPE TRANSCRIPTIONAL REGULATOR"/>
    <property type="match status" value="1"/>
</dbReference>
<dbReference type="InterPro" id="IPR050807">
    <property type="entry name" value="TransReg_Diox_bact_type"/>
</dbReference>
<dbReference type="PANTHER" id="PTHR46797:SF10">
    <property type="entry name" value="BLR1115 PROTEIN"/>
    <property type="match status" value="1"/>
</dbReference>
<dbReference type="EMBL" id="CP015118">
    <property type="protein sequence ID" value="ARN22070.1"/>
    <property type="molecule type" value="Genomic_DNA"/>
</dbReference>
<dbReference type="AlphaFoldDB" id="A0A1W6LCT5"/>
<sequence length="192" mass="20791">MAEHDSPESLIPRRVREERQRCRWTLEQLAERAGVSRAMISKIERGESSPTAVLLARLGAAMGVSLSSLMSAPRAAAPALRRVGEQPVWVDPETGYVRRLVSPTGGEGDVEVVAIELPAGKAVTFSPSASLRSDEQVLLLEGVLVLDSGGVRFELRPGDCARLDADREHAFRNDGPAVARYLVVKRHDPASC</sequence>
<dbReference type="Gene3D" id="1.10.260.40">
    <property type="entry name" value="lambda repressor-like DNA-binding domains"/>
    <property type="match status" value="1"/>
</dbReference>
<dbReference type="CDD" id="cd00093">
    <property type="entry name" value="HTH_XRE"/>
    <property type="match status" value="1"/>
</dbReference>
<dbReference type="SUPFAM" id="SSF51182">
    <property type="entry name" value="RmlC-like cupins"/>
    <property type="match status" value="1"/>
</dbReference>
<dbReference type="Pfam" id="PF01381">
    <property type="entry name" value="HTH_3"/>
    <property type="match status" value="1"/>
</dbReference>
<evidence type="ECO:0000256" key="1">
    <source>
        <dbReference type="ARBA" id="ARBA00023125"/>
    </source>
</evidence>
<dbReference type="Pfam" id="PF07883">
    <property type="entry name" value="Cupin_2"/>
    <property type="match status" value="1"/>
</dbReference>
<dbReference type="RefSeq" id="WP_085752368.1">
    <property type="nucleotide sequence ID" value="NZ_BSPR01000006.1"/>
</dbReference>
<dbReference type="InterPro" id="IPR010982">
    <property type="entry name" value="Lambda_DNA-bd_dom_sf"/>
</dbReference>
<keyword evidence="1" id="KW-0238">DNA-binding</keyword>
<dbReference type="SUPFAM" id="SSF47413">
    <property type="entry name" value="lambda repressor-like DNA-binding domains"/>
    <property type="match status" value="1"/>
</dbReference>
<dbReference type="Proteomes" id="UP000193427">
    <property type="component" value="Chromosome"/>
</dbReference>
<dbReference type="KEGG" id="rgu:A4W93_20410"/>
<protein>
    <submittedName>
        <fullName evidence="2">Uncharacterized protein</fullName>
    </submittedName>
</protein>
<dbReference type="SMART" id="SM00530">
    <property type="entry name" value="HTH_XRE"/>
    <property type="match status" value="1"/>
</dbReference>
<name>A0A1W6LCT5_9BURK</name>
<dbReference type="PROSITE" id="PS50943">
    <property type="entry name" value="HTH_CROC1"/>
    <property type="match status" value="1"/>
</dbReference>
<dbReference type="GO" id="GO:0003700">
    <property type="term" value="F:DNA-binding transcription factor activity"/>
    <property type="evidence" value="ECO:0007669"/>
    <property type="project" value="TreeGrafter"/>
</dbReference>
<organism evidence="2 3">
    <name type="scientific">Piscinibacter gummiphilus</name>
    <dbReference type="NCBI Taxonomy" id="946333"/>
    <lineage>
        <taxon>Bacteria</taxon>
        <taxon>Pseudomonadati</taxon>
        <taxon>Pseudomonadota</taxon>
        <taxon>Betaproteobacteria</taxon>
        <taxon>Burkholderiales</taxon>
        <taxon>Sphaerotilaceae</taxon>
        <taxon>Piscinibacter</taxon>
    </lineage>
</organism>
<dbReference type="InterPro" id="IPR001387">
    <property type="entry name" value="Cro/C1-type_HTH"/>
</dbReference>
<dbReference type="OrthoDB" id="1097442at2"/>
<evidence type="ECO:0000313" key="3">
    <source>
        <dbReference type="Proteomes" id="UP000193427"/>
    </source>
</evidence>
<dbReference type="CDD" id="cd02209">
    <property type="entry name" value="cupin_XRE_C"/>
    <property type="match status" value="1"/>
</dbReference>
<proteinExistence type="predicted"/>
<dbReference type="GO" id="GO:0005829">
    <property type="term" value="C:cytosol"/>
    <property type="evidence" value="ECO:0007669"/>
    <property type="project" value="TreeGrafter"/>
</dbReference>
<accession>A0A1W6LCT5</accession>
<dbReference type="Gene3D" id="2.60.120.10">
    <property type="entry name" value="Jelly Rolls"/>
    <property type="match status" value="1"/>
</dbReference>
<dbReference type="InterPro" id="IPR013096">
    <property type="entry name" value="Cupin_2"/>
</dbReference>
<reference evidence="2 3" key="1">
    <citation type="submission" date="2016-04" db="EMBL/GenBank/DDBJ databases">
        <title>Complete genome sequence of natural rubber-degrading, novel Gram-negative bacterium, Rhizobacter gummiphilus strain NS21.</title>
        <authorList>
            <person name="Tabata M."/>
            <person name="Kasai D."/>
            <person name="Fukuda M."/>
        </authorList>
    </citation>
    <scope>NUCLEOTIDE SEQUENCE [LARGE SCALE GENOMIC DNA]</scope>
    <source>
        <strain evidence="2 3">NS21</strain>
    </source>
</reference>
<dbReference type="InterPro" id="IPR011051">
    <property type="entry name" value="RmlC_Cupin_sf"/>
</dbReference>
<evidence type="ECO:0000313" key="2">
    <source>
        <dbReference type="EMBL" id="ARN22070.1"/>
    </source>
</evidence>
<keyword evidence="3" id="KW-1185">Reference proteome</keyword>
<dbReference type="STRING" id="946333.A4W93_20410"/>
<dbReference type="GO" id="GO:0003677">
    <property type="term" value="F:DNA binding"/>
    <property type="evidence" value="ECO:0007669"/>
    <property type="project" value="UniProtKB-KW"/>
</dbReference>
<gene>
    <name evidence="2" type="ORF">A4W93_20410</name>
</gene>